<dbReference type="AlphaFoldDB" id="A0A9Q1B1Q9"/>
<comment type="caution">
    <text evidence="2">The sequence shown here is derived from an EMBL/GenBank/DDBJ whole genome shotgun (WGS) entry which is preliminary data.</text>
</comment>
<dbReference type="Proteomes" id="UP001142489">
    <property type="component" value="Unassembled WGS sequence"/>
</dbReference>
<keyword evidence="3" id="KW-1185">Reference proteome</keyword>
<organism evidence="2 3">
    <name type="scientific">Phrynocephalus forsythii</name>
    <dbReference type="NCBI Taxonomy" id="171643"/>
    <lineage>
        <taxon>Eukaryota</taxon>
        <taxon>Metazoa</taxon>
        <taxon>Chordata</taxon>
        <taxon>Craniata</taxon>
        <taxon>Vertebrata</taxon>
        <taxon>Euteleostomi</taxon>
        <taxon>Lepidosauria</taxon>
        <taxon>Squamata</taxon>
        <taxon>Bifurcata</taxon>
        <taxon>Unidentata</taxon>
        <taxon>Episquamata</taxon>
        <taxon>Toxicofera</taxon>
        <taxon>Iguania</taxon>
        <taxon>Acrodonta</taxon>
        <taxon>Agamidae</taxon>
        <taxon>Agaminae</taxon>
        <taxon>Phrynocephalus</taxon>
    </lineage>
</organism>
<name>A0A9Q1B1Q9_9SAUR</name>
<sequence length="609" mass="68287">MKLLGISSQKSSAVSLDLLNLYVVNQIATKKDHTDRVQKPIYVEMNRGIKNPLRRHNVELPKSPEHRPLKPFLDDVQHRVQQEVLENRRKYLLEKGSFQYQSASSSQLSNITCEDVWIPKAACQQGDISNPEGGTPNDQYFQQLNRLGYSTTFGKSPMGTTDVDSENNHREAAMLSIMHDTLKTTEDESSQTIAALLDEDHQPFLTIPSSPSCHSFANKNILDQLFTDADCADEISNICHPYNREEIHQKTSCDRHSSERDLKSILTAPEQISFSSSQSLNVVGPENTKNQLKDCYLQEGNPVIYPGLQDTTIDFTNSGGMENQNKNIKVADPMENYLKKARKDGLAEQKLNQLQIFRLEETETEVFSCCDQQSKQGTKHDDESQLSNCSPSYSPKQIDGYTGSTSDESEKEEEEASHYFEDAFLRNYDTPVPGSHKSQWNCQSTNMYSNLLEHLSRKTEGFHPQTKPPLGLGKDKLCRAGTEFSKMLFGKTHYDFKPSHDAWSQTETCGRDSTTKADAGVQCDIMQACGCKNELSSVHSAEIVTSTSKTETTGGQNIPTDRALSQLSSSSNFVFSNISPKAEYFVVHDKTRLGIIDFISVMNEGKDCD</sequence>
<evidence type="ECO:0000313" key="2">
    <source>
        <dbReference type="EMBL" id="KAJ7329601.1"/>
    </source>
</evidence>
<protein>
    <submittedName>
        <fullName evidence="2">Uncharacterized protein</fullName>
    </submittedName>
</protein>
<feature type="compositionally biased region" description="Polar residues" evidence="1">
    <location>
        <begin position="385"/>
        <end position="395"/>
    </location>
</feature>
<accession>A0A9Q1B1Q9</accession>
<dbReference type="OrthoDB" id="6430388at2759"/>
<proteinExistence type="predicted"/>
<dbReference type="PANTHER" id="PTHR35158:SF1">
    <property type="entry name" value="CDNA SEQUENCE CN725425"/>
    <property type="match status" value="1"/>
</dbReference>
<reference evidence="2" key="1">
    <citation type="journal article" date="2023" name="DNA Res.">
        <title>Chromosome-level genome assembly of Phrynocephalus forsythii using third-generation DNA sequencing and Hi-C analysis.</title>
        <authorList>
            <person name="Qi Y."/>
            <person name="Zhao W."/>
            <person name="Zhao Y."/>
            <person name="Niu C."/>
            <person name="Cao S."/>
            <person name="Zhang Y."/>
        </authorList>
    </citation>
    <scope>NUCLEOTIDE SEQUENCE</scope>
    <source>
        <tissue evidence="2">Muscle</tissue>
    </source>
</reference>
<evidence type="ECO:0000313" key="3">
    <source>
        <dbReference type="Proteomes" id="UP001142489"/>
    </source>
</evidence>
<dbReference type="EMBL" id="JAPFRF010000006">
    <property type="protein sequence ID" value="KAJ7329601.1"/>
    <property type="molecule type" value="Genomic_DNA"/>
</dbReference>
<feature type="region of interest" description="Disordered" evidence="1">
    <location>
        <begin position="374"/>
        <end position="417"/>
    </location>
</feature>
<dbReference type="InterPro" id="IPR027883">
    <property type="entry name" value="Redic1-like"/>
</dbReference>
<dbReference type="PANTHER" id="PTHR35158">
    <property type="entry name" value="CDNA SEQUENCE CN725425"/>
    <property type="match status" value="1"/>
</dbReference>
<evidence type="ECO:0000256" key="1">
    <source>
        <dbReference type="SAM" id="MobiDB-lite"/>
    </source>
</evidence>
<dbReference type="Pfam" id="PF15089">
    <property type="entry name" value="Redic1-like"/>
    <property type="match status" value="1"/>
</dbReference>
<gene>
    <name evidence="2" type="ORF">JRQ81_015775</name>
</gene>